<comment type="caution">
    <text evidence="1">The sequence shown here is derived from an EMBL/GenBank/DDBJ whole genome shotgun (WGS) entry which is preliminary data.</text>
</comment>
<reference evidence="1 2" key="1">
    <citation type="journal article" date="2024" name="BMC Genomics">
        <title>De novo assembly and annotation of Popillia japonica's genome with initial clues to its potential as an invasive pest.</title>
        <authorList>
            <person name="Cucini C."/>
            <person name="Boschi S."/>
            <person name="Funari R."/>
            <person name="Cardaioli E."/>
            <person name="Iannotti N."/>
            <person name="Marturano G."/>
            <person name="Paoli F."/>
            <person name="Bruttini M."/>
            <person name="Carapelli A."/>
            <person name="Frati F."/>
            <person name="Nardi F."/>
        </authorList>
    </citation>
    <scope>NUCLEOTIDE SEQUENCE [LARGE SCALE GENOMIC DNA]</scope>
    <source>
        <strain evidence="1">DMR45628</strain>
    </source>
</reference>
<evidence type="ECO:0000313" key="1">
    <source>
        <dbReference type="EMBL" id="KAK9693728.1"/>
    </source>
</evidence>
<name>A0AAW1IUD3_POPJA</name>
<evidence type="ECO:0000313" key="2">
    <source>
        <dbReference type="Proteomes" id="UP001458880"/>
    </source>
</evidence>
<accession>A0AAW1IUD3</accession>
<proteinExistence type="predicted"/>
<gene>
    <name evidence="1" type="ORF">QE152_g33996</name>
</gene>
<keyword evidence="2" id="KW-1185">Reference proteome</keyword>
<dbReference type="Proteomes" id="UP001458880">
    <property type="component" value="Unassembled WGS sequence"/>
</dbReference>
<dbReference type="AlphaFoldDB" id="A0AAW1IUD3"/>
<protein>
    <submittedName>
        <fullName evidence="1">Uncharacterized protein</fullName>
    </submittedName>
</protein>
<dbReference type="EMBL" id="JASPKY010000532">
    <property type="protein sequence ID" value="KAK9693728.1"/>
    <property type="molecule type" value="Genomic_DNA"/>
</dbReference>
<sequence>MSDYKRIFIQKKTDNRGINTTKVQCYQNFRFASMTPRNLLKKGKTFSKILKEIELGRTLPDKKKRTIRHLIEQQFGTKWEEDKNLDWYRKILCNVGMDEPKEDEDTNIHCDCLEDDVGVHI</sequence>
<organism evidence="1 2">
    <name type="scientific">Popillia japonica</name>
    <name type="common">Japanese beetle</name>
    <dbReference type="NCBI Taxonomy" id="7064"/>
    <lineage>
        <taxon>Eukaryota</taxon>
        <taxon>Metazoa</taxon>
        <taxon>Ecdysozoa</taxon>
        <taxon>Arthropoda</taxon>
        <taxon>Hexapoda</taxon>
        <taxon>Insecta</taxon>
        <taxon>Pterygota</taxon>
        <taxon>Neoptera</taxon>
        <taxon>Endopterygota</taxon>
        <taxon>Coleoptera</taxon>
        <taxon>Polyphaga</taxon>
        <taxon>Scarabaeiformia</taxon>
        <taxon>Scarabaeidae</taxon>
        <taxon>Rutelinae</taxon>
        <taxon>Popillia</taxon>
    </lineage>
</organism>